<proteinExistence type="predicted"/>
<organism evidence="2 3">
    <name type="scientific">Acetivibrio clariflavus (strain DSM 19732 / NBRC 101661 / EBR45)</name>
    <name type="common">Clostridium clariflavum</name>
    <dbReference type="NCBI Taxonomy" id="720554"/>
    <lineage>
        <taxon>Bacteria</taxon>
        <taxon>Bacillati</taxon>
        <taxon>Bacillota</taxon>
        <taxon>Clostridia</taxon>
        <taxon>Eubacteriales</taxon>
        <taxon>Oscillospiraceae</taxon>
        <taxon>Acetivibrio</taxon>
    </lineage>
</organism>
<evidence type="ECO:0000256" key="1">
    <source>
        <dbReference type="SAM" id="Phobius"/>
    </source>
</evidence>
<keyword evidence="1" id="KW-0472">Membrane</keyword>
<dbReference type="EMBL" id="CP003065">
    <property type="protein sequence ID" value="AEV69639.1"/>
    <property type="molecule type" value="Genomic_DNA"/>
</dbReference>
<keyword evidence="1" id="KW-0812">Transmembrane</keyword>
<sequence length="126" mass="15126">MLISLEIPEVRSMGGYLKRHEQFVNEALEKKEDVDWEWLKEYHKTQIQFLQHERLIHLLVTLAFALFFLATVLFATSFEKPVILLVSLLVLVLLVPYIAHYYKLENGVQRWYELYNKIDEICRKKE</sequence>
<dbReference type="AlphaFoldDB" id="G8LVK3"/>
<reference evidence="3" key="1">
    <citation type="submission" date="2011-12" db="EMBL/GenBank/DDBJ databases">
        <title>Complete sequence of Clostridium clariflavum DSM 19732.</title>
        <authorList>
            <consortium name="US DOE Joint Genome Institute"/>
            <person name="Lucas S."/>
            <person name="Han J."/>
            <person name="Lapidus A."/>
            <person name="Cheng J.-F."/>
            <person name="Goodwin L."/>
            <person name="Pitluck S."/>
            <person name="Peters L."/>
            <person name="Teshima H."/>
            <person name="Detter J.C."/>
            <person name="Han C."/>
            <person name="Tapia R."/>
            <person name="Land M."/>
            <person name="Hauser L."/>
            <person name="Kyrpides N."/>
            <person name="Ivanova N."/>
            <person name="Pagani I."/>
            <person name="Kitzmiller T."/>
            <person name="Lynd L."/>
            <person name="Izquierdo J."/>
            <person name="Woyke T."/>
        </authorList>
    </citation>
    <scope>NUCLEOTIDE SEQUENCE [LARGE SCALE GENOMIC DNA]</scope>
    <source>
        <strain evidence="3">DSM 19732 / NBRC 101661 / EBR45</strain>
    </source>
</reference>
<reference evidence="2 3" key="2">
    <citation type="journal article" date="2012" name="Stand. Genomic Sci.">
        <title>Complete Genome Sequence of Clostridium clariflavum DSM 19732.</title>
        <authorList>
            <person name="Izquierdo J.A."/>
            <person name="Goodwin L."/>
            <person name="Davenport K.W."/>
            <person name="Teshima H."/>
            <person name="Bruce D."/>
            <person name="Detter C."/>
            <person name="Tapia R."/>
            <person name="Han S."/>
            <person name="Land M."/>
            <person name="Hauser L."/>
            <person name="Jeffries C.D."/>
            <person name="Han J."/>
            <person name="Pitluck S."/>
            <person name="Nolan M."/>
            <person name="Chen A."/>
            <person name="Huntemann M."/>
            <person name="Mavromatis K."/>
            <person name="Mikhailova N."/>
            <person name="Liolios K."/>
            <person name="Woyke T."/>
            <person name="Lynd L.R."/>
        </authorList>
    </citation>
    <scope>NUCLEOTIDE SEQUENCE [LARGE SCALE GENOMIC DNA]</scope>
    <source>
        <strain evidence="3">DSM 19732 / NBRC 101661 / EBR45</strain>
    </source>
</reference>
<dbReference type="KEGG" id="ccl:Clocl_3112"/>
<dbReference type="eggNOG" id="ENOG50330HF">
    <property type="taxonomic scope" value="Bacteria"/>
</dbReference>
<protein>
    <submittedName>
        <fullName evidence="2">Uncharacterized protein</fullName>
    </submittedName>
</protein>
<evidence type="ECO:0000313" key="2">
    <source>
        <dbReference type="EMBL" id="AEV69639.1"/>
    </source>
</evidence>
<keyword evidence="3" id="KW-1185">Reference proteome</keyword>
<feature type="transmembrane region" description="Helical" evidence="1">
    <location>
        <begin position="55"/>
        <end position="76"/>
    </location>
</feature>
<evidence type="ECO:0000313" key="3">
    <source>
        <dbReference type="Proteomes" id="UP000005435"/>
    </source>
</evidence>
<keyword evidence="1" id="KW-1133">Transmembrane helix</keyword>
<feature type="transmembrane region" description="Helical" evidence="1">
    <location>
        <begin position="82"/>
        <end position="102"/>
    </location>
</feature>
<accession>G8LVK3</accession>
<dbReference type="Proteomes" id="UP000005435">
    <property type="component" value="Chromosome"/>
</dbReference>
<name>G8LVK3_ACECE</name>
<gene>
    <name evidence="2" type="ordered locus">Clocl_3112</name>
</gene>
<dbReference type="HOGENOM" id="CLU_144635_0_0_9"/>